<keyword evidence="1" id="KW-0378">Hydrolase</keyword>
<dbReference type="InterPro" id="IPR036380">
    <property type="entry name" value="Isochorismatase-like_sf"/>
</dbReference>
<protein>
    <submittedName>
        <fullName evidence="4">Nicotinamidase-related amidase</fullName>
    </submittedName>
</protein>
<dbReference type="Pfam" id="PF00857">
    <property type="entry name" value="Isochorismatase"/>
    <property type="match status" value="1"/>
</dbReference>
<dbReference type="Gene3D" id="3.40.50.850">
    <property type="entry name" value="Isochorismatase-like"/>
    <property type="match status" value="1"/>
</dbReference>
<comment type="caution">
    <text evidence="4">The sequence shown here is derived from an EMBL/GenBank/DDBJ whole genome shotgun (WGS) entry which is preliminary data.</text>
</comment>
<dbReference type="OrthoDB" id="3174612at2"/>
<evidence type="ECO:0000313" key="4">
    <source>
        <dbReference type="EMBL" id="PJJ70423.1"/>
    </source>
</evidence>
<dbReference type="GO" id="GO:0016787">
    <property type="term" value="F:hydrolase activity"/>
    <property type="evidence" value="ECO:0007669"/>
    <property type="project" value="UniProtKB-KW"/>
</dbReference>
<dbReference type="CDD" id="cd00431">
    <property type="entry name" value="cysteine_hydrolases"/>
    <property type="match status" value="1"/>
</dbReference>
<dbReference type="PANTHER" id="PTHR43540:SF7">
    <property type="entry name" value="ISOCHORISMATASE FAMILY PROTEIN YECD"/>
    <property type="match status" value="1"/>
</dbReference>
<feature type="region of interest" description="Disordered" evidence="2">
    <location>
        <begin position="58"/>
        <end position="77"/>
    </location>
</feature>
<dbReference type="PANTHER" id="PTHR43540">
    <property type="entry name" value="PEROXYUREIDOACRYLATE/UREIDOACRYLATE AMIDOHYDROLASE-RELATED"/>
    <property type="match status" value="1"/>
</dbReference>
<evidence type="ECO:0000313" key="5">
    <source>
        <dbReference type="Proteomes" id="UP000231693"/>
    </source>
</evidence>
<evidence type="ECO:0000256" key="2">
    <source>
        <dbReference type="SAM" id="MobiDB-lite"/>
    </source>
</evidence>
<dbReference type="AlphaFoldDB" id="A0A2M9CEV1"/>
<feature type="domain" description="Isochorismatase-like" evidence="3">
    <location>
        <begin position="11"/>
        <end position="177"/>
    </location>
</feature>
<reference evidence="4 5" key="1">
    <citation type="submission" date="2017-11" db="EMBL/GenBank/DDBJ databases">
        <title>Genomic Encyclopedia of Archaeal and Bacterial Type Strains, Phase II (KMG-II): From Individual Species to Whole Genera.</title>
        <authorList>
            <person name="Goeker M."/>
        </authorList>
    </citation>
    <scope>NUCLEOTIDE SEQUENCE [LARGE SCALE GENOMIC DNA]</scope>
    <source>
        <strain evidence="4 5">DSM 25478</strain>
    </source>
</reference>
<dbReference type="EMBL" id="PGFE01000003">
    <property type="protein sequence ID" value="PJJ70423.1"/>
    <property type="molecule type" value="Genomic_DNA"/>
</dbReference>
<dbReference type="Proteomes" id="UP000231693">
    <property type="component" value="Unassembled WGS sequence"/>
</dbReference>
<gene>
    <name evidence="4" type="ORF">CLV28_2258</name>
</gene>
<keyword evidence="5" id="KW-1185">Reference proteome</keyword>
<name>A0A2M9CEV1_9CELL</name>
<feature type="compositionally biased region" description="Basic and acidic residues" evidence="2">
    <location>
        <begin position="66"/>
        <end position="77"/>
    </location>
</feature>
<proteinExistence type="predicted"/>
<dbReference type="InterPro" id="IPR050272">
    <property type="entry name" value="Isochorismatase-like_hydrls"/>
</dbReference>
<dbReference type="SUPFAM" id="SSF52499">
    <property type="entry name" value="Isochorismatase-like hydrolases"/>
    <property type="match status" value="1"/>
</dbReference>
<organism evidence="4 5">
    <name type="scientific">Sediminihabitans luteus</name>
    <dbReference type="NCBI Taxonomy" id="1138585"/>
    <lineage>
        <taxon>Bacteria</taxon>
        <taxon>Bacillati</taxon>
        <taxon>Actinomycetota</taxon>
        <taxon>Actinomycetes</taxon>
        <taxon>Micrococcales</taxon>
        <taxon>Cellulomonadaceae</taxon>
        <taxon>Sediminihabitans</taxon>
    </lineage>
</organism>
<dbReference type="RefSeq" id="WP_100423394.1">
    <property type="nucleotide sequence ID" value="NZ_BOOX01000001.1"/>
</dbReference>
<dbReference type="InterPro" id="IPR000868">
    <property type="entry name" value="Isochorismatase-like_dom"/>
</dbReference>
<evidence type="ECO:0000256" key="1">
    <source>
        <dbReference type="ARBA" id="ARBA00022801"/>
    </source>
</evidence>
<sequence length="187" mass="19757">MAVTTLDARPALVVVDLQRGIVGPDPAQPVRDVVDRSARLAAAFRAKGLPVVLVNVAGSAPGRTDAPPRPRAERPADWSDLVPELDRQAGDKTVTKKSWGAFTRTDLDAYLQQQAVSQVVVTGIATSIGVESTARAAYELGYHVVLATDAMADLTPEAHEAALAGIFRRIGESGTTQEILDLLATHA</sequence>
<accession>A0A2M9CEV1</accession>
<evidence type="ECO:0000259" key="3">
    <source>
        <dbReference type="Pfam" id="PF00857"/>
    </source>
</evidence>